<dbReference type="InterPro" id="IPR025521">
    <property type="entry name" value="Neprosin_propep"/>
</dbReference>
<evidence type="ECO:0000313" key="2">
    <source>
        <dbReference type="EMBL" id="WKA05973.1"/>
    </source>
</evidence>
<protein>
    <recommendedName>
        <fullName evidence="1">Neprosin PEP catalytic domain-containing protein</fullName>
    </recommendedName>
</protein>
<keyword evidence="3" id="KW-1185">Reference proteome</keyword>
<feature type="domain" description="Neprosin PEP catalytic" evidence="1">
    <location>
        <begin position="139"/>
        <end position="388"/>
    </location>
</feature>
<dbReference type="PANTHER" id="PTHR31589">
    <property type="entry name" value="PROTEIN, PUTATIVE (DUF239)-RELATED-RELATED"/>
    <property type="match status" value="1"/>
</dbReference>
<dbReference type="Proteomes" id="UP001227230">
    <property type="component" value="Chromosome 15"/>
</dbReference>
<reference evidence="2 3" key="1">
    <citation type="journal article" date="2023" name="Hortic Res">
        <title>The complete reference genome for grapevine (Vitis vinifera L.) genetics and breeding.</title>
        <authorList>
            <person name="Shi X."/>
            <person name="Cao S."/>
            <person name="Wang X."/>
            <person name="Huang S."/>
            <person name="Wang Y."/>
            <person name="Liu Z."/>
            <person name="Liu W."/>
            <person name="Leng X."/>
            <person name="Peng Y."/>
            <person name="Wang N."/>
            <person name="Wang Y."/>
            <person name="Ma Z."/>
            <person name="Xu X."/>
            <person name="Zhang F."/>
            <person name="Xue H."/>
            <person name="Zhong H."/>
            <person name="Wang Y."/>
            <person name="Zhang K."/>
            <person name="Velt A."/>
            <person name="Avia K."/>
            <person name="Holtgrawe D."/>
            <person name="Grimplet J."/>
            <person name="Matus J.T."/>
            <person name="Ware D."/>
            <person name="Wu X."/>
            <person name="Wang H."/>
            <person name="Liu C."/>
            <person name="Fang Y."/>
            <person name="Rustenholz C."/>
            <person name="Cheng Z."/>
            <person name="Xiao H."/>
            <person name="Zhou Y."/>
        </authorList>
    </citation>
    <scope>NUCLEOTIDE SEQUENCE [LARGE SCALE GENOMIC DNA]</scope>
    <source>
        <strain evidence="3">cv. Pinot noir / PN40024</strain>
        <tissue evidence="2">Leaf</tissue>
    </source>
</reference>
<dbReference type="EMBL" id="CP126662">
    <property type="protein sequence ID" value="WKA05973.1"/>
    <property type="molecule type" value="Genomic_DNA"/>
</dbReference>
<dbReference type="PROSITE" id="PS52045">
    <property type="entry name" value="NEPROSIN_PEP_CD"/>
    <property type="match status" value="2"/>
</dbReference>
<dbReference type="InterPro" id="IPR053168">
    <property type="entry name" value="Glutamic_endopeptidase"/>
</dbReference>
<dbReference type="Pfam" id="PF03080">
    <property type="entry name" value="Neprosin"/>
    <property type="match status" value="2"/>
</dbReference>
<name>A0ABY9DE21_VITVI</name>
<dbReference type="InterPro" id="IPR004314">
    <property type="entry name" value="Neprosin"/>
</dbReference>
<organism evidence="2 3">
    <name type="scientific">Vitis vinifera</name>
    <name type="common">Grape</name>
    <dbReference type="NCBI Taxonomy" id="29760"/>
    <lineage>
        <taxon>Eukaryota</taxon>
        <taxon>Viridiplantae</taxon>
        <taxon>Streptophyta</taxon>
        <taxon>Embryophyta</taxon>
        <taxon>Tracheophyta</taxon>
        <taxon>Spermatophyta</taxon>
        <taxon>Magnoliopsida</taxon>
        <taxon>eudicotyledons</taxon>
        <taxon>Gunneridae</taxon>
        <taxon>Pentapetalae</taxon>
        <taxon>rosids</taxon>
        <taxon>Vitales</taxon>
        <taxon>Vitaceae</taxon>
        <taxon>Viteae</taxon>
        <taxon>Vitis</taxon>
    </lineage>
</organism>
<proteinExistence type="predicted"/>
<feature type="domain" description="Neprosin PEP catalytic" evidence="1">
    <location>
        <begin position="439"/>
        <end position="641"/>
    </location>
</feature>
<gene>
    <name evidence="2" type="ORF">VitviT2T_023902</name>
</gene>
<sequence>MIRNLRLSDANCTVLRSRMEKRVSEKLIGEEDLELERQLKILNKPGVKTIKTDNGEIFNCVDIHKQPSLDHPLLKNHEVQITFDPRSVKEKESPSVLGKGIGCPIGTVPIRRTQKEDLIRAQAFSKLRTRRYADNSHPLAPESNVFRSAKIHTNKDLLVPEYYGIESYLNIYNPTLSSPDQASTTLIYLAGGVDVSDISVGWTVYEPRYGDNKTHLFTYWTADNGATTGCYDLLCPGFILTNPDFPLGLTLPSSTYRGAQYDLKMRVSKDPKTGHWWLFVADIEFGYWPKQLFSFFGAARELYWGGEVFSPSQPFPPMGSGHFPEEGAGAACFMRALKYQYEDGGAFEDILDKGMSVLADSPGCYKVGPLINRGGFWDTFDGFPESMKDRPLKGKGLSGFGVGCPIGTVPIRRVEKEDLIRAKAFSKLHTKAYAENCHPLADGPIHLSAKLAANDKQIYGVASILNVYKPTLLSPDQVSGSMIYLSTGFGDDSKSVVSVGWAVMPPVYRDNFTHLFAYWTDSKSGDWYLRVNGASVGYWPKELFRGAFEVAKEVNWGGEIFSPRQPCPPMGSGHFESEGIGGACYISGMRYQTAAGGYFEDIDPELQALVDSPHCYNVSMPSYLSEITGYTFLFGGPGGQC</sequence>
<dbReference type="Pfam" id="PF14365">
    <property type="entry name" value="Neprosin_AP"/>
    <property type="match status" value="1"/>
</dbReference>
<dbReference type="Gene3D" id="3.90.1320.10">
    <property type="entry name" value="Outer-capsid protein sigma 3, large lobe"/>
    <property type="match status" value="2"/>
</dbReference>
<evidence type="ECO:0000313" key="3">
    <source>
        <dbReference type="Proteomes" id="UP001227230"/>
    </source>
</evidence>
<accession>A0ABY9DE21</accession>
<evidence type="ECO:0000259" key="1">
    <source>
        <dbReference type="PROSITE" id="PS52045"/>
    </source>
</evidence>
<dbReference type="PANTHER" id="PTHR31589:SF216">
    <property type="entry name" value="NEPROSIN ACTIVATION PEPTIDE DOMAIN-CONTAINING PROTEIN"/>
    <property type="match status" value="1"/>
</dbReference>